<evidence type="ECO:0000259" key="1">
    <source>
        <dbReference type="PROSITE" id="PS50911"/>
    </source>
</evidence>
<dbReference type="EMBL" id="JALXSQ010000014">
    <property type="protein sequence ID" value="MCT2042667.1"/>
    <property type="molecule type" value="Genomic_DNA"/>
</dbReference>
<reference evidence="2 3" key="1">
    <citation type="submission" date="2022-04" db="EMBL/GenBank/DDBJ databases">
        <title>Human microbiome associated bacterial genomes.</title>
        <authorList>
            <person name="Sandstrom S."/>
            <person name="Salamzade R."/>
            <person name="Kalan L.R."/>
        </authorList>
    </citation>
    <scope>NUCLEOTIDE SEQUENCE [LARGE SCALE GENOMIC DNA]</scope>
    <source>
        <strain evidence="3">p3-SID1799</strain>
    </source>
</reference>
<dbReference type="InterPro" id="IPR009148">
    <property type="entry name" value="PcsB-like"/>
</dbReference>
<accession>A0ABT2HWG1</accession>
<dbReference type="Pfam" id="PF05257">
    <property type="entry name" value="CHAP"/>
    <property type="match status" value="1"/>
</dbReference>
<dbReference type="Gene3D" id="3.90.1720.10">
    <property type="entry name" value="endopeptidase domain like (from Nostoc punctiforme)"/>
    <property type="match status" value="1"/>
</dbReference>
<dbReference type="PRINTS" id="PR01852">
    <property type="entry name" value="SIBAPROTEIN"/>
</dbReference>
<dbReference type="RefSeq" id="WP_206394352.1">
    <property type="nucleotide sequence ID" value="NZ_JAFDPW010000001.1"/>
</dbReference>
<proteinExistence type="predicted"/>
<organism evidence="2 3">
    <name type="scientific">Pseudoclavibacter albus</name>
    <dbReference type="NCBI Taxonomy" id="272241"/>
    <lineage>
        <taxon>Bacteria</taxon>
        <taxon>Bacillati</taxon>
        <taxon>Actinomycetota</taxon>
        <taxon>Actinomycetes</taxon>
        <taxon>Micrococcales</taxon>
        <taxon>Microbacteriaceae</taxon>
        <taxon>Pseudoclavibacter</taxon>
    </lineage>
</organism>
<evidence type="ECO:0000313" key="3">
    <source>
        <dbReference type="Proteomes" id="UP001525379"/>
    </source>
</evidence>
<gene>
    <name evidence="2" type="ORF">M3D15_04875</name>
</gene>
<dbReference type="Proteomes" id="UP001525379">
    <property type="component" value="Unassembled WGS sequence"/>
</dbReference>
<comment type="caution">
    <text evidence="2">The sequence shown here is derived from an EMBL/GenBank/DDBJ whole genome shotgun (WGS) entry which is preliminary data.</text>
</comment>
<dbReference type="SUPFAM" id="SSF54001">
    <property type="entry name" value="Cysteine proteinases"/>
    <property type="match status" value="1"/>
</dbReference>
<dbReference type="InterPro" id="IPR007921">
    <property type="entry name" value="CHAP_dom"/>
</dbReference>
<feature type="domain" description="Peptidase C51" evidence="1">
    <location>
        <begin position="191"/>
        <end position="314"/>
    </location>
</feature>
<evidence type="ECO:0000313" key="2">
    <source>
        <dbReference type="EMBL" id="MCT2042667.1"/>
    </source>
</evidence>
<protein>
    <submittedName>
        <fullName evidence="2">CHAP domain-containing protein</fullName>
    </submittedName>
</protein>
<name>A0ABT2HWG1_9MICO</name>
<keyword evidence="3" id="KW-1185">Reference proteome</keyword>
<dbReference type="PROSITE" id="PS50911">
    <property type="entry name" value="CHAP"/>
    <property type="match status" value="1"/>
</dbReference>
<sequence>MTYPQTTAPLTRRQAREIERRTGIRPIAVAPTTNNESLPAAFRHDTGRIERNALAQITSVVPTEIFDRQDFGKQLAELAETQSGERGMTVRAAVPAALVAKRRRRTAASFAAAASAAAVLSTGVLVPAAESNQAADAHAADLAAATAEQEQAVAEAAPAEPAAEQVITEIVEAPVEVFDRGDVASFDGGVDGGAIANSSYDTPVFNVSNPYPGGQCTWWAFQRRAELGIGISGAWDNANMWASQAAGDGYTVDDVPTVGAIAVSQEGPYGHVAVVESVERGVSVTISEGNYAGHSMGQERVLSWSEAMQLQYIH</sequence>
<dbReference type="InterPro" id="IPR038765">
    <property type="entry name" value="Papain-like_cys_pep_sf"/>
</dbReference>